<protein>
    <submittedName>
        <fullName evidence="1">Uncharacterized protein</fullName>
    </submittedName>
</protein>
<dbReference type="Proteomes" id="UP000204364">
    <property type="component" value="Segment"/>
</dbReference>
<keyword evidence="2" id="KW-1185">Reference proteome</keyword>
<sequence length="62" mass="7101">MFGVRPARLTLDELFAESREVLAKIDKNTPSTAPSPVVWSCHEGRWVNNPEFATFKHGKFQR</sequence>
<evidence type="ECO:0000313" key="2">
    <source>
        <dbReference type="Proteomes" id="UP000204364"/>
    </source>
</evidence>
<accession>A0A1D8KS88</accession>
<evidence type="ECO:0000313" key="1">
    <source>
        <dbReference type="EMBL" id="AOV61526.1"/>
    </source>
</evidence>
<dbReference type="RefSeq" id="YP_009325042.1">
    <property type="nucleotide sequence ID" value="NC_031944.1"/>
</dbReference>
<reference evidence="1 2" key="1">
    <citation type="journal article" date="2016" name="Virology">
        <title>The genomic content and context of auxiliary metabolic genes in marine cyanomyoviruses.</title>
        <authorList>
            <person name="Crummett L.T."/>
            <person name="Puxty R.J."/>
            <person name="Weihe C."/>
            <person name="Marston M.F."/>
            <person name="Martiny J.B."/>
        </authorList>
    </citation>
    <scope>NUCLEOTIDE SEQUENCE [LARGE SCALE GENOMIC DNA]</scope>
    <source>
        <strain evidence="1">0810PA09</strain>
    </source>
</reference>
<name>A0A1D8KS88_9CAUD</name>
<dbReference type="GeneID" id="30310006"/>
<dbReference type="EMBL" id="KU686210">
    <property type="protein sequence ID" value="AOV61526.1"/>
    <property type="molecule type" value="Genomic_DNA"/>
</dbReference>
<dbReference type="KEGG" id="vg:30310006"/>
<gene>
    <name evidence="1" type="ORF">P090810_053</name>
</gene>
<proteinExistence type="predicted"/>
<organism evidence="1 2">
    <name type="scientific">Synechococcus phage S-WAM1</name>
    <dbReference type="NCBI Taxonomy" id="1815521"/>
    <lineage>
        <taxon>Viruses</taxon>
        <taxon>Duplodnaviria</taxon>
        <taxon>Heunggongvirae</taxon>
        <taxon>Uroviricota</taxon>
        <taxon>Caudoviricetes</taxon>
        <taxon>Pantevenvirales</taxon>
        <taxon>Kyanoviridae</taxon>
        <taxon>Sokavirus</taxon>
        <taxon>Sokavirus swam1</taxon>
    </lineage>
</organism>